<accession>A0A8H4RH73</accession>
<feature type="region of interest" description="Disordered" evidence="1">
    <location>
        <begin position="154"/>
        <end position="177"/>
    </location>
</feature>
<evidence type="ECO:0008006" key="4">
    <source>
        <dbReference type="Google" id="ProtNLM"/>
    </source>
</evidence>
<organism evidence="2 3">
    <name type="scientific">Cudoniella acicularis</name>
    <dbReference type="NCBI Taxonomy" id="354080"/>
    <lineage>
        <taxon>Eukaryota</taxon>
        <taxon>Fungi</taxon>
        <taxon>Dikarya</taxon>
        <taxon>Ascomycota</taxon>
        <taxon>Pezizomycotina</taxon>
        <taxon>Leotiomycetes</taxon>
        <taxon>Helotiales</taxon>
        <taxon>Tricladiaceae</taxon>
        <taxon>Cudoniella</taxon>
    </lineage>
</organism>
<keyword evidence="3" id="KW-1185">Reference proteome</keyword>
<proteinExistence type="predicted"/>
<comment type="caution">
    <text evidence="2">The sequence shown here is derived from an EMBL/GenBank/DDBJ whole genome shotgun (WGS) entry which is preliminary data.</text>
</comment>
<gene>
    <name evidence="2" type="ORF">G7Y89_g9566</name>
</gene>
<sequence>MANEGIGIEQGIMAKEPIIERVDDSVRLTYAMWPEEEALLAQIFDKGAILTKTAFISLLATKGALPRSSEGVEAGEIIYTSMVYLATLPFPHYPEGPDAQPPDGLSSNQLMRGLVWANTDRVKYIIEQNSDDERAESDYLRRIFQSLASVRSSENASDITRDSPDENKTYSSDPDSDSDEMYQDLLAVVHSTQVVRQYGGHLRVNLRRDRFRTICKSLRKEYKVPSLHEFVIPIQRFTALVRCLLLLQFEPIEPVVDLSRFDSAARSVCASFLQNPNDRVITWPTFEYAVRNIAPYLLDAYYRLLTQTFCGRSSPFGVLDAAEVPSSVSAPAGIALTLPLQCQLVTFLNNSIAFDLFTRIRHYSASNLPTPTALLSTMQAMPDEALVVLFGKMATGESCTFGLFSPTPKSDGLSIQIFKPSPSHDGFERCSIFQLAPVQDLYRGIVGKPGWIVDDKRVTFGQGGGVILDLKDNLAQAQVRHQISEGDEIESTYKANPFRGNWVIDFEIIEVEIWSDVV</sequence>
<dbReference type="EMBL" id="JAAMPI010000790">
    <property type="protein sequence ID" value="KAF4628584.1"/>
    <property type="molecule type" value="Genomic_DNA"/>
</dbReference>
<feature type="compositionally biased region" description="Basic and acidic residues" evidence="1">
    <location>
        <begin position="159"/>
        <end position="168"/>
    </location>
</feature>
<dbReference type="Proteomes" id="UP000566819">
    <property type="component" value="Unassembled WGS sequence"/>
</dbReference>
<evidence type="ECO:0000313" key="3">
    <source>
        <dbReference type="Proteomes" id="UP000566819"/>
    </source>
</evidence>
<reference evidence="2 3" key="1">
    <citation type="submission" date="2020-03" db="EMBL/GenBank/DDBJ databases">
        <title>Draft Genome Sequence of Cudoniella acicularis.</title>
        <authorList>
            <person name="Buettner E."/>
            <person name="Kellner H."/>
        </authorList>
    </citation>
    <scope>NUCLEOTIDE SEQUENCE [LARGE SCALE GENOMIC DNA]</scope>
    <source>
        <strain evidence="2 3">DSM 108380</strain>
    </source>
</reference>
<dbReference type="AlphaFoldDB" id="A0A8H4RH73"/>
<name>A0A8H4RH73_9HELO</name>
<dbReference type="OrthoDB" id="3478278at2759"/>
<evidence type="ECO:0000256" key="1">
    <source>
        <dbReference type="SAM" id="MobiDB-lite"/>
    </source>
</evidence>
<protein>
    <recommendedName>
        <fullName evidence="4">TLDc domain-containing protein</fullName>
    </recommendedName>
</protein>
<evidence type="ECO:0000313" key="2">
    <source>
        <dbReference type="EMBL" id="KAF4628584.1"/>
    </source>
</evidence>